<dbReference type="InterPro" id="IPR029063">
    <property type="entry name" value="SAM-dependent_MTases_sf"/>
</dbReference>
<accession>A0ABP8HJZ1</accession>
<keyword evidence="5" id="KW-0808">Transferase</keyword>
<evidence type="ECO:0000256" key="2">
    <source>
        <dbReference type="ARBA" id="ARBA00003015"/>
    </source>
</evidence>
<name>A0ABP8HJZ1_9BACT</name>
<organism evidence="8 9">
    <name type="scientific">Flaviaesturariibacter amylovorans</name>
    <dbReference type="NCBI Taxonomy" id="1084520"/>
    <lineage>
        <taxon>Bacteria</taxon>
        <taxon>Pseudomonadati</taxon>
        <taxon>Bacteroidota</taxon>
        <taxon>Chitinophagia</taxon>
        <taxon>Chitinophagales</taxon>
        <taxon>Chitinophagaceae</taxon>
        <taxon>Flaviaestuariibacter</taxon>
    </lineage>
</organism>
<dbReference type="Pfam" id="PF02390">
    <property type="entry name" value="Methyltransf_4"/>
    <property type="match status" value="1"/>
</dbReference>
<keyword evidence="9" id="KW-1185">Reference proteome</keyword>
<evidence type="ECO:0000256" key="7">
    <source>
        <dbReference type="ARBA" id="ARBA00022694"/>
    </source>
</evidence>
<comment type="caution">
    <text evidence="8">The sequence shown here is derived from an EMBL/GenBank/DDBJ whole genome shotgun (WGS) entry which is preliminary data.</text>
</comment>
<evidence type="ECO:0000256" key="5">
    <source>
        <dbReference type="ARBA" id="ARBA00022679"/>
    </source>
</evidence>
<dbReference type="RefSeq" id="WP_345257444.1">
    <property type="nucleotide sequence ID" value="NZ_BAABGY010000014.1"/>
</dbReference>
<dbReference type="PANTHER" id="PTHR23417:SF14">
    <property type="entry name" value="PENTACOTRIPEPTIDE-REPEAT REGION OF PRORP DOMAIN-CONTAINING PROTEIN"/>
    <property type="match status" value="1"/>
</dbReference>
<dbReference type="NCBIfam" id="NF001080">
    <property type="entry name" value="PRK00121.2-2"/>
    <property type="match status" value="1"/>
</dbReference>
<reference evidence="9" key="1">
    <citation type="journal article" date="2019" name="Int. J. Syst. Evol. Microbiol.">
        <title>The Global Catalogue of Microorganisms (GCM) 10K type strain sequencing project: providing services to taxonomists for standard genome sequencing and annotation.</title>
        <authorList>
            <consortium name="The Broad Institute Genomics Platform"/>
            <consortium name="The Broad Institute Genome Sequencing Center for Infectious Disease"/>
            <person name="Wu L."/>
            <person name="Ma J."/>
        </authorList>
    </citation>
    <scope>NUCLEOTIDE SEQUENCE [LARGE SCALE GENOMIC DNA]</scope>
    <source>
        <strain evidence="9">JCM 17919</strain>
    </source>
</reference>
<proteinExistence type="predicted"/>
<protein>
    <recommendedName>
        <fullName evidence="3">tRNA (guanine(46)-N(7))-methyltransferase</fullName>
        <ecNumber evidence="3">2.1.1.33</ecNumber>
    </recommendedName>
</protein>
<comment type="function">
    <text evidence="2">Catalyzes the formation of N(7)-methylguanine at position 46 (m7G46) in tRNA.</text>
</comment>
<dbReference type="InterPro" id="IPR003358">
    <property type="entry name" value="tRNA_(Gua-N-7)_MeTrfase_Trmb"/>
</dbReference>
<dbReference type="EC" id="2.1.1.33" evidence="3"/>
<evidence type="ECO:0000256" key="3">
    <source>
        <dbReference type="ARBA" id="ARBA00011977"/>
    </source>
</evidence>
<keyword evidence="7" id="KW-0819">tRNA processing</keyword>
<evidence type="ECO:0000256" key="6">
    <source>
        <dbReference type="ARBA" id="ARBA00022691"/>
    </source>
</evidence>
<dbReference type="EMBL" id="BAABGY010000014">
    <property type="protein sequence ID" value="GAA4340400.1"/>
    <property type="molecule type" value="Genomic_DNA"/>
</dbReference>
<dbReference type="Proteomes" id="UP001501725">
    <property type="component" value="Unassembled WGS sequence"/>
</dbReference>
<evidence type="ECO:0000313" key="8">
    <source>
        <dbReference type="EMBL" id="GAA4340400.1"/>
    </source>
</evidence>
<comment type="catalytic activity">
    <reaction evidence="1">
        <text>guanosine(46) in tRNA + S-adenosyl-L-methionine = N(7)-methylguanosine(46) in tRNA + S-adenosyl-L-homocysteine</text>
        <dbReference type="Rhea" id="RHEA:42708"/>
        <dbReference type="Rhea" id="RHEA-COMP:10188"/>
        <dbReference type="Rhea" id="RHEA-COMP:10189"/>
        <dbReference type="ChEBI" id="CHEBI:57856"/>
        <dbReference type="ChEBI" id="CHEBI:59789"/>
        <dbReference type="ChEBI" id="CHEBI:74269"/>
        <dbReference type="ChEBI" id="CHEBI:74480"/>
        <dbReference type="EC" id="2.1.1.33"/>
    </reaction>
</comment>
<evidence type="ECO:0000256" key="4">
    <source>
        <dbReference type="ARBA" id="ARBA00022603"/>
    </source>
</evidence>
<keyword evidence="6" id="KW-0949">S-adenosyl-L-methionine</keyword>
<dbReference type="PANTHER" id="PTHR23417">
    <property type="entry name" value="3-DEOXY-D-MANNO-OCTULOSONIC-ACID TRANSFERASE/TRNA GUANINE-N 7 - -METHYLTRANSFERASE"/>
    <property type="match status" value="1"/>
</dbReference>
<evidence type="ECO:0000313" key="9">
    <source>
        <dbReference type="Proteomes" id="UP001501725"/>
    </source>
</evidence>
<gene>
    <name evidence="8" type="primary">trmB</name>
    <name evidence="8" type="ORF">GCM10023184_38050</name>
</gene>
<keyword evidence="4" id="KW-0489">Methyltransferase</keyword>
<dbReference type="Gene3D" id="3.40.50.150">
    <property type="entry name" value="Vaccinia Virus protein VP39"/>
    <property type="match status" value="1"/>
</dbReference>
<dbReference type="SUPFAM" id="SSF53335">
    <property type="entry name" value="S-adenosyl-L-methionine-dependent methyltransferases"/>
    <property type="match status" value="1"/>
</dbReference>
<evidence type="ECO:0000256" key="1">
    <source>
        <dbReference type="ARBA" id="ARBA00000142"/>
    </source>
</evidence>
<sequence length="237" mass="26882">MGHKKLIRFEAIKNFPNVLQYPEGIAGRWAAHFGNDHPLTLELACGKGEYTLGLARRYPERNFLGVDLKGNRIWAGARKALDEGLTNAGFLRILIEGINGFFAPGEVEEIWITFPDPQLRTGKAKKRLTHPRFLRRYQGLLKPGGKIHLKTDSPNLYQFTMKVCRMYGCTVLEHSDNVYAQAEVKPDLQIRTYYESLDIAGAARVHYVCFTLPDTLPGTELDAQLQEELKHDEQPLS</sequence>